<evidence type="ECO:0000256" key="3">
    <source>
        <dbReference type="ARBA" id="ARBA00004239"/>
    </source>
</evidence>
<feature type="binding site" evidence="15">
    <location>
        <position position="586"/>
    </location>
    <ligand>
        <name>Ca(2+)</name>
        <dbReference type="ChEBI" id="CHEBI:29108"/>
    </ligand>
</feature>
<evidence type="ECO:0000256" key="13">
    <source>
        <dbReference type="ARBA" id="ARBA00023145"/>
    </source>
</evidence>
<dbReference type="Proteomes" id="UP000703269">
    <property type="component" value="Unassembled WGS sequence"/>
</dbReference>
<evidence type="ECO:0000256" key="8">
    <source>
        <dbReference type="ARBA" id="ARBA00022729"/>
    </source>
</evidence>
<comment type="function">
    <text evidence="2">Secreted tripeptidyl-peptidase which degrades proteins at acidic pHs and is involved in virulence.</text>
</comment>
<keyword evidence="7 15" id="KW-0479">Metal-binding</keyword>
<dbReference type="CDD" id="cd04056">
    <property type="entry name" value="Peptidases_S53"/>
    <property type="match status" value="1"/>
</dbReference>
<keyword evidence="14" id="KW-0325">Glycoprotein</keyword>
<keyword evidence="5" id="KW-0964">Secreted</keyword>
<dbReference type="EMBL" id="BPQB01000152">
    <property type="protein sequence ID" value="GJF00417.1"/>
    <property type="molecule type" value="Genomic_DNA"/>
</dbReference>
<feature type="active site" description="Charge relay system" evidence="15">
    <location>
        <position position="295"/>
    </location>
</feature>
<feature type="binding site" evidence="15">
    <location>
        <position position="587"/>
    </location>
    <ligand>
        <name>Ca(2+)</name>
        <dbReference type="ChEBI" id="CHEBI:29108"/>
    </ligand>
</feature>
<comment type="cofactor">
    <cofactor evidence="15">
        <name>Ca(2+)</name>
        <dbReference type="ChEBI" id="CHEBI:29108"/>
    </cofactor>
    <text evidence="15">Binds 1 Ca(2+) ion per subunit.</text>
</comment>
<dbReference type="CDD" id="cd11377">
    <property type="entry name" value="Pro-peptidase_S53"/>
    <property type="match status" value="1"/>
</dbReference>
<reference evidence="18 19" key="1">
    <citation type="submission" date="2021-08" db="EMBL/GenBank/DDBJ databases">
        <title>Draft Genome Sequence of Phanerochaete sordida strain YK-624.</title>
        <authorList>
            <person name="Mori T."/>
            <person name="Dohra H."/>
            <person name="Suzuki T."/>
            <person name="Kawagishi H."/>
            <person name="Hirai H."/>
        </authorList>
    </citation>
    <scope>NUCLEOTIDE SEQUENCE [LARGE SCALE GENOMIC DNA]</scope>
    <source>
        <strain evidence="18 19">YK-624</strain>
    </source>
</reference>
<comment type="caution">
    <text evidence="18">The sequence shown here is derived from an EMBL/GenBank/DDBJ whole genome shotgun (WGS) entry which is preliminary data.</text>
</comment>
<dbReference type="InterPro" id="IPR015366">
    <property type="entry name" value="S53_propep"/>
</dbReference>
<dbReference type="AlphaFoldDB" id="A0A9P3GSJ1"/>
<dbReference type="SUPFAM" id="SSF54897">
    <property type="entry name" value="Protease propeptides/inhibitors"/>
    <property type="match status" value="1"/>
</dbReference>
<evidence type="ECO:0000259" key="17">
    <source>
        <dbReference type="PROSITE" id="PS51695"/>
    </source>
</evidence>
<feature type="signal peptide" evidence="16">
    <location>
        <begin position="1"/>
        <end position="21"/>
    </location>
</feature>
<evidence type="ECO:0000313" key="18">
    <source>
        <dbReference type="EMBL" id="GJF00417.1"/>
    </source>
</evidence>
<keyword evidence="10 15" id="KW-0720">Serine protease</keyword>
<comment type="subcellular location">
    <subcellularLocation>
        <location evidence="3">Secreted</location>
        <location evidence="3">Extracellular space</location>
    </subcellularLocation>
</comment>
<dbReference type="GO" id="GO:0004252">
    <property type="term" value="F:serine-type endopeptidase activity"/>
    <property type="evidence" value="ECO:0007669"/>
    <property type="project" value="UniProtKB-UniRule"/>
</dbReference>
<keyword evidence="11 15" id="KW-0106">Calcium</keyword>
<dbReference type="PANTHER" id="PTHR14218:SF19">
    <property type="entry name" value="SERINE PROTEASE AORO, PUTATIVE (AFU_ORTHOLOGUE AFUA_6G10250)-RELATED"/>
    <property type="match status" value="1"/>
</dbReference>
<dbReference type="PROSITE" id="PS51695">
    <property type="entry name" value="SEDOLISIN"/>
    <property type="match status" value="1"/>
</dbReference>
<keyword evidence="6 15" id="KW-0645">Protease</keyword>
<feature type="domain" description="Peptidase S53" evidence="17">
    <location>
        <begin position="220"/>
        <end position="627"/>
    </location>
</feature>
<dbReference type="OrthoDB" id="409122at2759"/>
<sequence length="628" mass="66715">MLSSHLRVLAAVASLCIASLAVPHASRVVHESRRSLPTGWTPIRRADPDLVLPLRIGLTQSNLHLIEEYLLDVSHPSSPNYGKHWTPARIASAFRPAPESAAAVRDWLADSGVEAERVRVGATGGWVHANVSVAEAEALLGTEYFVYAHADAPREHVACHGAYHVPAHVAPHVDLITPTLHFDVKLGRDGVIAEILGSSSPTMKGPAKELANDLSTCDQQITPDCIRALYNFHGFVPLAAHKNSLAIVEYGPETYTPDDMDMFFKNFSATQIGERPNLISIDGGSINFTNADHAESNLDLQYSMSLVGKGQEVTLFQVGDAIQSASFDNLLDALDGTFCTFEGGDNSTLDGVYPDPNPAGFQGPEQCGGVKPAFVQSTSYSHDERLQTPLYSHRQCTEYAKLGLLGVTVLHSSGDRGVAGRNNLCLNPDGTVSTSAKIFSPSFPGVCPFITSVGATQINTGAKVTDPESVCSEVIQSGGGFSNQFPVPSYQQAATAEYLKKFPPPYPAGTFNASGRGYPDISANGANYVVAITGRFELVFGTSASTPVTASLLSAINDARLAIGKGPIGFINPALYSDPFKGAFNDITNGSNPGCGTQGFAAQPGWDPATGLGTPNFVELRNRFLLLP</sequence>
<dbReference type="InterPro" id="IPR030400">
    <property type="entry name" value="Sedolisin_dom"/>
</dbReference>
<dbReference type="GO" id="GO:0006508">
    <property type="term" value="P:proteolysis"/>
    <property type="evidence" value="ECO:0007669"/>
    <property type="project" value="UniProtKB-KW"/>
</dbReference>
<dbReference type="InterPro" id="IPR050819">
    <property type="entry name" value="Tripeptidyl-peptidase_I"/>
</dbReference>
<evidence type="ECO:0000256" key="4">
    <source>
        <dbReference type="ARBA" id="ARBA00012462"/>
    </source>
</evidence>
<feature type="active site" description="Charge relay system" evidence="15">
    <location>
        <position position="543"/>
    </location>
</feature>
<evidence type="ECO:0000256" key="6">
    <source>
        <dbReference type="ARBA" id="ARBA00022670"/>
    </source>
</evidence>
<dbReference type="GO" id="GO:0008240">
    <property type="term" value="F:tripeptidyl-peptidase activity"/>
    <property type="evidence" value="ECO:0007669"/>
    <property type="project" value="UniProtKB-EC"/>
</dbReference>
<dbReference type="FunFam" id="3.40.50.200:FF:000015">
    <property type="entry name" value="Tripeptidyl peptidase A"/>
    <property type="match status" value="1"/>
</dbReference>
<dbReference type="SMART" id="SM00944">
    <property type="entry name" value="Pro-kuma_activ"/>
    <property type="match status" value="1"/>
</dbReference>
<evidence type="ECO:0000256" key="7">
    <source>
        <dbReference type="ARBA" id="ARBA00022723"/>
    </source>
</evidence>
<comment type="catalytic activity">
    <reaction evidence="1">
        <text>Release of an N-terminal tripeptide from a polypeptide.</text>
        <dbReference type="EC" id="3.4.14.10"/>
    </reaction>
</comment>
<dbReference type="PANTHER" id="PTHR14218">
    <property type="entry name" value="PROTEASE S8 TRIPEPTIDYL PEPTIDASE I CLN2"/>
    <property type="match status" value="1"/>
</dbReference>
<dbReference type="Gene3D" id="3.40.50.200">
    <property type="entry name" value="Peptidase S8/S53 domain"/>
    <property type="match status" value="1"/>
</dbReference>
<dbReference type="InterPro" id="IPR036852">
    <property type="entry name" value="Peptidase_S8/S53_dom_sf"/>
</dbReference>
<keyword evidence="13" id="KW-0865">Zymogen</keyword>
<feature type="chain" id="PRO_5040460349" description="tripeptidyl-peptidase II" evidence="16">
    <location>
        <begin position="22"/>
        <end position="628"/>
    </location>
</feature>
<evidence type="ECO:0000256" key="12">
    <source>
        <dbReference type="ARBA" id="ARBA00023026"/>
    </source>
</evidence>
<feature type="active site" description="Charge relay system" evidence="15">
    <location>
        <position position="299"/>
    </location>
</feature>
<organism evidence="18 19">
    <name type="scientific">Phanerochaete sordida</name>
    <dbReference type="NCBI Taxonomy" id="48140"/>
    <lineage>
        <taxon>Eukaryota</taxon>
        <taxon>Fungi</taxon>
        <taxon>Dikarya</taxon>
        <taxon>Basidiomycota</taxon>
        <taxon>Agaricomycotina</taxon>
        <taxon>Agaricomycetes</taxon>
        <taxon>Polyporales</taxon>
        <taxon>Phanerochaetaceae</taxon>
        <taxon>Phanerochaete</taxon>
    </lineage>
</organism>
<feature type="binding site" evidence="15">
    <location>
        <position position="607"/>
    </location>
    <ligand>
        <name>Ca(2+)</name>
        <dbReference type="ChEBI" id="CHEBI:29108"/>
    </ligand>
</feature>
<evidence type="ECO:0000256" key="14">
    <source>
        <dbReference type="ARBA" id="ARBA00023180"/>
    </source>
</evidence>
<keyword evidence="8 16" id="KW-0732">Signal</keyword>
<evidence type="ECO:0000256" key="16">
    <source>
        <dbReference type="SAM" id="SignalP"/>
    </source>
</evidence>
<dbReference type="SUPFAM" id="SSF52743">
    <property type="entry name" value="Subtilisin-like"/>
    <property type="match status" value="1"/>
</dbReference>
<evidence type="ECO:0000256" key="9">
    <source>
        <dbReference type="ARBA" id="ARBA00022801"/>
    </source>
</evidence>
<evidence type="ECO:0000256" key="1">
    <source>
        <dbReference type="ARBA" id="ARBA00001910"/>
    </source>
</evidence>
<keyword evidence="12" id="KW-0843">Virulence</keyword>
<accession>A0A9P3GSJ1</accession>
<dbReference type="Pfam" id="PF09286">
    <property type="entry name" value="Pro-kuma_activ"/>
    <property type="match status" value="1"/>
</dbReference>
<dbReference type="GO" id="GO:0005576">
    <property type="term" value="C:extracellular region"/>
    <property type="evidence" value="ECO:0007669"/>
    <property type="project" value="UniProtKB-SubCell"/>
</dbReference>
<evidence type="ECO:0000256" key="2">
    <source>
        <dbReference type="ARBA" id="ARBA00002451"/>
    </source>
</evidence>
<evidence type="ECO:0000256" key="11">
    <source>
        <dbReference type="ARBA" id="ARBA00022837"/>
    </source>
</evidence>
<evidence type="ECO:0000256" key="5">
    <source>
        <dbReference type="ARBA" id="ARBA00022525"/>
    </source>
</evidence>
<dbReference type="GO" id="GO:0046872">
    <property type="term" value="F:metal ion binding"/>
    <property type="evidence" value="ECO:0007669"/>
    <property type="project" value="UniProtKB-UniRule"/>
</dbReference>
<dbReference type="EC" id="3.4.14.10" evidence="4"/>
<keyword evidence="9 15" id="KW-0378">Hydrolase</keyword>
<name>A0A9P3GSJ1_9APHY</name>
<proteinExistence type="predicted"/>
<protein>
    <recommendedName>
        <fullName evidence="4">tripeptidyl-peptidase II</fullName>
        <ecNumber evidence="4">3.4.14.10</ecNumber>
    </recommendedName>
</protein>
<keyword evidence="19" id="KW-1185">Reference proteome</keyword>
<evidence type="ECO:0000256" key="15">
    <source>
        <dbReference type="PROSITE-ProRule" id="PRU01032"/>
    </source>
</evidence>
<evidence type="ECO:0000313" key="19">
    <source>
        <dbReference type="Proteomes" id="UP000703269"/>
    </source>
</evidence>
<evidence type="ECO:0000256" key="10">
    <source>
        <dbReference type="ARBA" id="ARBA00022825"/>
    </source>
</evidence>
<gene>
    <name evidence="18" type="ORF">PsYK624_167050</name>
</gene>
<feature type="binding site" evidence="15">
    <location>
        <position position="605"/>
    </location>
    <ligand>
        <name>Ca(2+)</name>
        <dbReference type="ChEBI" id="CHEBI:29108"/>
    </ligand>
</feature>